<keyword evidence="3" id="KW-1185">Reference proteome</keyword>
<evidence type="ECO:0000313" key="3">
    <source>
        <dbReference type="Proteomes" id="UP000198855"/>
    </source>
</evidence>
<evidence type="ECO:0000313" key="2">
    <source>
        <dbReference type="EMBL" id="SFE43165.1"/>
    </source>
</evidence>
<keyword evidence="1" id="KW-0472">Membrane</keyword>
<dbReference type="AlphaFoldDB" id="A0A1I2AGQ5"/>
<evidence type="ECO:0000256" key="1">
    <source>
        <dbReference type="SAM" id="Phobius"/>
    </source>
</evidence>
<proteinExistence type="predicted"/>
<feature type="transmembrane region" description="Helical" evidence="1">
    <location>
        <begin position="12"/>
        <end position="42"/>
    </location>
</feature>
<dbReference type="Proteomes" id="UP000198855">
    <property type="component" value="Unassembled WGS sequence"/>
</dbReference>
<name>A0A1I2AGQ5_9BACL</name>
<keyword evidence="1" id="KW-0812">Transmembrane</keyword>
<dbReference type="STRING" id="1045775.SAMN05216378_3091"/>
<gene>
    <name evidence="2" type="ORF">SAMN05216378_3091</name>
</gene>
<dbReference type="RefSeq" id="WP_091186613.1">
    <property type="nucleotide sequence ID" value="NZ_FOMT01000003.1"/>
</dbReference>
<accession>A0A1I2AGQ5</accession>
<dbReference type="OrthoDB" id="2591920at2"/>
<keyword evidence="1" id="KW-1133">Transmembrane helix</keyword>
<dbReference type="EMBL" id="FOMT01000003">
    <property type="protein sequence ID" value="SFE43165.1"/>
    <property type="molecule type" value="Genomic_DNA"/>
</dbReference>
<reference evidence="3" key="1">
    <citation type="submission" date="2016-10" db="EMBL/GenBank/DDBJ databases">
        <authorList>
            <person name="Varghese N."/>
            <person name="Submissions S."/>
        </authorList>
    </citation>
    <scope>NUCLEOTIDE SEQUENCE [LARGE SCALE GENOMIC DNA]</scope>
    <source>
        <strain evidence="3">CGMCC 1.10784</strain>
    </source>
</reference>
<protein>
    <submittedName>
        <fullName evidence="2">Uncharacterized protein</fullName>
    </submittedName>
</protein>
<organism evidence="2 3">
    <name type="scientific">Paenibacillus catalpae</name>
    <dbReference type="NCBI Taxonomy" id="1045775"/>
    <lineage>
        <taxon>Bacteria</taxon>
        <taxon>Bacillati</taxon>
        <taxon>Bacillota</taxon>
        <taxon>Bacilli</taxon>
        <taxon>Bacillales</taxon>
        <taxon>Paenibacillaceae</taxon>
        <taxon>Paenibacillus</taxon>
    </lineage>
</organism>
<sequence>MNALLFTAQRLLGFAALLFGVFMMFVTLPLGLIFAGAGFVLISLAELVRMQQGTYHLALGLPYKNEQINEIIKRSTPVKVFSTGLSIHPFDGTAYPLLQLHGESYLRAKAFIPYIEQSEMEYRFSFPDVDPVLLLCEPRCGQGSSLFQFNEQVFVKLSALPLTIKREGDRLRIEVASQPHQL</sequence>